<sequence length="83" mass="9015">MLTATKPMALTPEQLWVFVTGDNNAVDIARLAHAPEIGGFIALPISAFDPYALLPAYAPTGELLEGWRWATTQDVDAYAHLFA</sequence>
<dbReference type="AlphaFoldDB" id="A0A076MVS4"/>
<dbReference type="Proteomes" id="UP000062973">
    <property type="component" value="Chromosome"/>
</dbReference>
<keyword evidence="2" id="KW-1185">Reference proteome</keyword>
<dbReference type="PATRIC" id="fig|1068978.7.peg.5060"/>
<protein>
    <submittedName>
        <fullName evidence="1">Uncharacterized protein</fullName>
    </submittedName>
</protein>
<evidence type="ECO:0000313" key="2">
    <source>
        <dbReference type="Proteomes" id="UP000062973"/>
    </source>
</evidence>
<organism evidence="1 2">
    <name type="scientific">Amycolatopsis methanolica 239</name>
    <dbReference type="NCBI Taxonomy" id="1068978"/>
    <lineage>
        <taxon>Bacteria</taxon>
        <taxon>Bacillati</taxon>
        <taxon>Actinomycetota</taxon>
        <taxon>Actinomycetes</taxon>
        <taxon>Pseudonocardiales</taxon>
        <taxon>Pseudonocardiaceae</taxon>
        <taxon>Amycolatopsis</taxon>
        <taxon>Amycolatopsis methanolica group</taxon>
    </lineage>
</organism>
<reference evidence="1 2" key="1">
    <citation type="submission" date="2014-07" db="EMBL/GenBank/DDBJ databases">
        <title>Whole Genome Sequence of the Amycolatopsis methanolica 239.</title>
        <authorList>
            <person name="Tang B."/>
        </authorList>
    </citation>
    <scope>NUCLEOTIDE SEQUENCE [LARGE SCALE GENOMIC DNA]</scope>
    <source>
        <strain evidence="1 2">239</strain>
    </source>
</reference>
<accession>A0A076MVS4</accession>
<dbReference type="EMBL" id="CP009110">
    <property type="protein sequence ID" value="AIJ24799.1"/>
    <property type="molecule type" value="Genomic_DNA"/>
</dbReference>
<dbReference type="RefSeq" id="WP_223842921.1">
    <property type="nucleotide sequence ID" value="NZ_AQUL01000001.1"/>
</dbReference>
<name>A0A076MVS4_AMYME</name>
<dbReference type="eggNOG" id="ENOG50301EP">
    <property type="taxonomic scope" value="Bacteria"/>
</dbReference>
<proteinExistence type="predicted"/>
<dbReference type="STRING" id="1068978.AMETH_4707"/>
<dbReference type="KEGG" id="amq:AMETH_4707"/>
<dbReference type="HOGENOM" id="CLU_2535223_0_0_11"/>
<gene>
    <name evidence="1" type="ORF">AMETH_4707</name>
</gene>
<evidence type="ECO:0000313" key="1">
    <source>
        <dbReference type="EMBL" id="AIJ24799.1"/>
    </source>
</evidence>